<proteinExistence type="predicted"/>
<sequence>MTVTSLEALRKAAVEAKGEATKAFVVKLDDIRRDPAFQVRVDLDTGHVGRLVGAIKAGAELPPITIAFCGDDKEPVVVDGHHRCRAFRQTGATTVNAVAMALPRSQALWRAADANTKHGLPLKPRERREMFRTYVRTRQHVLRAGYGKDGSSLAGQLKSYDDIARDLAIPKPTVWRWMQKDFKKTALKMGGAAEFVGEGGTPPTREDHEKELEAARSALAKLRQAFGDASDYWVRDEILTLARSMLTMIGDQHEVEDELSLHWEDEPLTPQDHGVF</sequence>
<dbReference type="EMBL" id="JAUSUI010000003">
    <property type="protein sequence ID" value="MDQ0302840.1"/>
    <property type="molecule type" value="Genomic_DNA"/>
</dbReference>
<gene>
    <name evidence="2" type="ORF">J2S75_001868</name>
</gene>
<dbReference type="InterPro" id="IPR003115">
    <property type="entry name" value="ParB_N"/>
</dbReference>
<dbReference type="SUPFAM" id="SSF110849">
    <property type="entry name" value="ParB/Sulfiredoxin"/>
    <property type="match status" value="1"/>
</dbReference>
<dbReference type="InterPro" id="IPR036086">
    <property type="entry name" value="ParB/Sulfiredoxin_sf"/>
</dbReference>
<protein>
    <submittedName>
        <fullName evidence="2">ParB-like chromosome segregation protein Spo0J</fullName>
    </submittedName>
</protein>
<dbReference type="Pfam" id="PF02195">
    <property type="entry name" value="ParB_N"/>
    <property type="match status" value="1"/>
</dbReference>
<evidence type="ECO:0000259" key="1">
    <source>
        <dbReference type="Pfam" id="PF02195"/>
    </source>
</evidence>
<feature type="domain" description="ParB-like N-terminal" evidence="1">
    <location>
        <begin position="26"/>
        <end position="108"/>
    </location>
</feature>
<evidence type="ECO:0000313" key="2">
    <source>
        <dbReference type="EMBL" id="MDQ0302840.1"/>
    </source>
</evidence>
<dbReference type="Proteomes" id="UP001224682">
    <property type="component" value="Unassembled WGS sequence"/>
</dbReference>
<evidence type="ECO:0000313" key="3">
    <source>
        <dbReference type="Proteomes" id="UP001224682"/>
    </source>
</evidence>
<dbReference type="RefSeq" id="WP_307019546.1">
    <property type="nucleotide sequence ID" value="NZ_JAUSUI010000003.1"/>
</dbReference>
<dbReference type="Gene3D" id="3.90.1530.10">
    <property type="entry name" value="Conserved hypothetical protein from pyrococcus furiosus pfu- 392566-001, ParB domain"/>
    <property type="match status" value="1"/>
</dbReference>
<name>A0ABU0BAI5_9HYPH</name>
<organism evidence="2 3">
    <name type="scientific">Ancylobacter polymorphus</name>
    <dbReference type="NCBI Taxonomy" id="223390"/>
    <lineage>
        <taxon>Bacteria</taxon>
        <taxon>Pseudomonadati</taxon>
        <taxon>Pseudomonadota</taxon>
        <taxon>Alphaproteobacteria</taxon>
        <taxon>Hyphomicrobiales</taxon>
        <taxon>Xanthobacteraceae</taxon>
        <taxon>Ancylobacter</taxon>
    </lineage>
</organism>
<comment type="caution">
    <text evidence="2">The sequence shown here is derived from an EMBL/GenBank/DDBJ whole genome shotgun (WGS) entry which is preliminary data.</text>
</comment>
<accession>A0ABU0BAI5</accession>
<reference evidence="2 3" key="1">
    <citation type="submission" date="2023-07" db="EMBL/GenBank/DDBJ databases">
        <title>Genomic Encyclopedia of Type Strains, Phase IV (KMG-IV): sequencing the most valuable type-strain genomes for metagenomic binning, comparative biology and taxonomic classification.</title>
        <authorList>
            <person name="Goeker M."/>
        </authorList>
    </citation>
    <scope>NUCLEOTIDE SEQUENCE [LARGE SCALE GENOMIC DNA]</scope>
    <source>
        <strain evidence="2 3">DSM 2457</strain>
    </source>
</reference>
<keyword evidence="3" id="KW-1185">Reference proteome</keyword>